<proteinExistence type="predicted"/>
<reference evidence="2" key="2">
    <citation type="submission" date="2020-09" db="EMBL/GenBank/DDBJ databases">
        <authorList>
            <person name="Sun Q."/>
            <person name="Ohkuma M."/>
        </authorList>
    </citation>
    <scope>NUCLEOTIDE SEQUENCE</scope>
    <source>
        <strain evidence="2">JCM 19831</strain>
    </source>
</reference>
<dbReference type="Gene3D" id="3.40.630.30">
    <property type="match status" value="1"/>
</dbReference>
<dbReference type="PANTHER" id="PTHR42791:SF1">
    <property type="entry name" value="N-ACETYLTRANSFERASE DOMAIN-CONTAINING PROTEIN"/>
    <property type="match status" value="1"/>
</dbReference>
<dbReference type="GO" id="GO:0016747">
    <property type="term" value="F:acyltransferase activity, transferring groups other than amino-acyl groups"/>
    <property type="evidence" value="ECO:0007669"/>
    <property type="project" value="InterPro"/>
</dbReference>
<dbReference type="InterPro" id="IPR000182">
    <property type="entry name" value="GNAT_dom"/>
</dbReference>
<reference evidence="2" key="1">
    <citation type="journal article" date="2014" name="Int. J. Syst. Evol. Microbiol.">
        <title>Complete genome sequence of Corynebacterium casei LMG S-19264T (=DSM 44701T), isolated from a smear-ripened cheese.</title>
        <authorList>
            <consortium name="US DOE Joint Genome Institute (JGI-PGF)"/>
            <person name="Walter F."/>
            <person name="Albersmeier A."/>
            <person name="Kalinowski J."/>
            <person name="Ruckert C."/>
        </authorList>
    </citation>
    <scope>NUCLEOTIDE SEQUENCE</scope>
    <source>
        <strain evidence="2">JCM 19831</strain>
    </source>
</reference>
<organism evidence="2 3">
    <name type="scientific">Dactylosporangium sucinum</name>
    <dbReference type="NCBI Taxonomy" id="1424081"/>
    <lineage>
        <taxon>Bacteria</taxon>
        <taxon>Bacillati</taxon>
        <taxon>Actinomycetota</taxon>
        <taxon>Actinomycetes</taxon>
        <taxon>Micromonosporales</taxon>
        <taxon>Micromonosporaceae</taxon>
        <taxon>Dactylosporangium</taxon>
    </lineage>
</organism>
<name>A0A917U6X1_9ACTN</name>
<sequence length="185" mass="19933">MTTPRITLATPADRPAAVATFVAAFESDPAIRYFLPSPSTYESEASALAASLFDPRVTRGTVWLADGGAAVAMWDGPATARHGEPPATDDRWGRYQSTVHAALPAFPHWYLGVLATDPAARGRRLGRTVMAEGLARADADGLPSYLETSNPANVEVYRSVGFEVEHDLRVDDLPVWIMSRPPTPS</sequence>
<comment type="caution">
    <text evidence="2">The sequence shown here is derived from an EMBL/GenBank/DDBJ whole genome shotgun (WGS) entry which is preliminary data.</text>
</comment>
<dbReference type="SUPFAM" id="SSF55729">
    <property type="entry name" value="Acyl-CoA N-acyltransferases (Nat)"/>
    <property type="match status" value="1"/>
</dbReference>
<evidence type="ECO:0000313" key="2">
    <source>
        <dbReference type="EMBL" id="GGM61631.1"/>
    </source>
</evidence>
<dbReference type="RefSeq" id="WP_190254668.1">
    <property type="nucleotide sequence ID" value="NZ_BMPI01000045.1"/>
</dbReference>
<dbReference type="CDD" id="cd04301">
    <property type="entry name" value="NAT_SF"/>
    <property type="match status" value="1"/>
</dbReference>
<keyword evidence="3" id="KW-1185">Reference proteome</keyword>
<dbReference type="EMBL" id="BMPI01000045">
    <property type="protein sequence ID" value="GGM61631.1"/>
    <property type="molecule type" value="Genomic_DNA"/>
</dbReference>
<evidence type="ECO:0000259" key="1">
    <source>
        <dbReference type="PROSITE" id="PS51186"/>
    </source>
</evidence>
<feature type="domain" description="N-acetyltransferase" evidence="1">
    <location>
        <begin position="4"/>
        <end position="183"/>
    </location>
</feature>
<dbReference type="InterPro" id="IPR016181">
    <property type="entry name" value="Acyl_CoA_acyltransferase"/>
</dbReference>
<dbReference type="PANTHER" id="PTHR42791">
    <property type="entry name" value="GNAT FAMILY ACETYLTRANSFERASE"/>
    <property type="match status" value="1"/>
</dbReference>
<accession>A0A917U6X1</accession>
<dbReference type="AlphaFoldDB" id="A0A917U6X1"/>
<evidence type="ECO:0000313" key="3">
    <source>
        <dbReference type="Proteomes" id="UP000642070"/>
    </source>
</evidence>
<dbReference type="Proteomes" id="UP000642070">
    <property type="component" value="Unassembled WGS sequence"/>
</dbReference>
<dbReference type="PROSITE" id="PS51186">
    <property type="entry name" value="GNAT"/>
    <property type="match status" value="1"/>
</dbReference>
<protein>
    <submittedName>
        <fullName evidence="2">GCN5-like N-acetyltransferase</fullName>
    </submittedName>
</protein>
<gene>
    <name evidence="2" type="ORF">GCM10007977_073870</name>
</gene>
<dbReference type="Pfam" id="PF00583">
    <property type="entry name" value="Acetyltransf_1"/>
    <property type="match status" value="1"/>
</dbReference>
<dbReference type="InterPro" id="IPR052523">
    <property type="entry name" value="Trichothecene_AcTrans"/>
</dbReference>